<keyword evidence="2" id="KW-0689">Ribosomal protein</keyword>
<reference evidence="4 5" key="1">
    <citation type="submission" date="2016-06" db="EMBL/GenBank/DDBJ databases">
        <title>The Draft Genome Sequence and Annotation of the Desert Woodrat Neotoma lepida.</title>
        <authorList>
            <person name="Campbell M."/>
            <person name="Oakeson K.F."/>
            <person name="Yandell M."/>
            <person name="Halpert J.R."/>
            <person name="Dearing D."/>
        </authorList>
    </citation>
    <scope>NUCLEOTIDE SEQUENCE [LARGE SCALE GENOMIC DNA]</scope>
    <source>
        <strain evidence="4">417</strain>
        <tissue evidence="4">Liver</tissue>
    </source>
</reference>
<sequence length="69" mass="8101">MPPKFKPKEIKVVYLRFTRVPWVCLQKNVGDDIAKVPSDWKSLRIMVKLTIQNRQAQMRWCPLPLPGPI</sequence>
<evidence type="ECO:0000256" key="3">
    <source>
        <dbReference type="ARBA" id="ARBA00023274"/>
    </source>
</evidence>
<dbReference type="AlphaFoldDB" id="A0A1A6FVP1"/>
<comment type="caution">
    <text evidence="4">The sequence shown here is derived from an EMBL/GenBank/DDBJ whole genome shotgun (WGS) entry which is preliminary data.</text>
</comment>
<protein>
    <submittedName>
        <fullName evidence="4">Uncharacterized protein</fullName>
    </submittedName>
</protein>
<keyword evidence="3" id="KW-0687">Ribonucleoprotein</keyword>
<evidence type="ECO:0000256" key="1">
    <source>
        <dbReference type="ARBA" id="ARBA00010537"/>
    </source>
</evidence>
<accession>A0A1A6FVP1</accession>
<evidence type="ECO:0000256" key="2">
    <source>
        <dbReference type="ARBA" id="ARBA00022980"/>
    </source>
</evidence>
<gene>
    <name evidence="4" type="ORF">A6R68_11685</name>
</gene>
<dbReference type="SUPFAM" id="SSF54747">
    <property type="entry name" value="Ribosomal L11/L12e N-terminal domain"/>
    <property type="match status" value="1"/>
</dbReference>
<dbReference type="InterPro" id="IPR036796">
    <property type="entry name" value="Ribosomal_uL11_N_sf"/>
</dbReference>
<dbReference type="EMBL" id="LZPO01117359">
    <property type="protein sequence ID" value="OBS57187.1"/>
    <property type="molecule type" value="Genomic_DNA"/>
</dbReference>
<comment type="similarity">
    <text evidence="1">Belongs to the universal ribosomal protein uL11 family.</text>
</comment>
<evidence type="ECO:0000313" key="4">
    <source>
        <dbReference type="EMBL" id="OBS57187.1"/>
    </source>
</evidence>
<evidence type="ECO:0000313" key="5">
    <source>
        <dbReference type="Proteomes" id="UP000092124"/>
    </source>
</evidence>
<dbReference type="OrthoDB" id="1478556at2759"/>
<dbReference type="GO" id="GO:1990904">
    <property type="term" value="C:ribonucleoprotein complex"/>
    <property type="evidence" value="ECO:0007669"/>
    <property type="project" value="UniProtKB-KW"/>
</dbReference>
<name>A0A1A6FVP1_NEOLE</name>
<keyword evidence="5" id="KW-1185">Reference proteome</keyword>
<organism evidence="4 5">
    <name type="scientific">Neotoma lepida</name>
    <name type="common">Desert woodrat</name>
    <dbReference type="NCBI Taxonomy" id="56216"/>
    <lineage>
        <taxon>Eukaryota</taxon>
        <taxon>Metazoa</taxon>
        <taxon>Chordata</taxon>
        <taxon>Craniata</taxon>
        <taxon>Vertebrata</taxon>
        <taxon>Euteleostomi</taxon>
        <taxon>Mammalia</taxon>
        <taxon>Eutheria</taxon>
        <taxon>Euarchontoglires</taxon>
        <taxon>Glires</taxon>
        <taxon>Rodentia</taxon>
        <taxon>Myomorpha</taxon>
        <taxon>Muroidea</taxon>
        <taxon>Cricetidae</taxon>
        <taxon>Neotominae</taxon>
        <taxon>Neotoma</taxon>
    </lineage>
</organism>
<dbReference type="GO" id="GO:0005840">
    <property type="term" value="C:ribosome"/>
    <property type="evidence" value="ECO:0007669"/>
    <property type="project" value="UniProtKB-KW"/>
</dbReference>
<dbReference type="Proteomes" id="UP000092124">
    <property type="component" value="Unassembled WGS sequence"/>
</dbReference>
<dbReference type="STRING" id="56216.A0A1A6FVP1"/>
<dbReference type="Gene3D" id="3.30.1550.10">
    <property type="entry name" value="Ribosomal protein L11/L12, N-terminal domain"/>
    <property type="match status" value="1"/>
</dbReference>
<proteinExistence type="inferred from homology"/>